<accession>A0AAW3TQK9</accession>
<comment type="caution">
    <text evidence="1">The sequence shown here is derived from an EMBL/GenBank/DDBJ whole genome shotgun (WGS) entry which is preliminary data.</text>
</comment>
<sequence>MKTEHLDPLTAKPVGQLVTIDVAILTEIITRFAEAVGAVERGNRRSIGVALERRCTAGLLATGKAPTGCPSASP</sequence>
<dbReference type="EMBL" id="JACIDB010000002">
    <property type="protein sequence ID" value="MBB3875325.1"/>
    <property type="molecule type" value="Genomic_DNA"/>
</dbReference>
<protein>
    <submittedName>
        <fullName evidence="1">Uncharacterized protein</fullName>
    </submittedName>
</protein>
<proteinExistence type="predicted"/>
<dbReference type="Proteomes" id="UP000528945">
    <property type="component" value="Unassembled WGS sequence"/>
</dbReference>
<organism evidence="1 2">
    <name type="scientific">Sphingomonas aquatilis</name>
    <dbReference type="NCBI Taxonomy" id="93063"/>
    <lineage>
        <taxon>Bacteria</taxon>
        <taxon>Pseudomonadati</taxon>
        <taxon>Pseudomonadota</taxon>
        <taxon>Alphaproteobacteria</taxon>
        <taxon>Sphingomonadales</taxon>
        <taxon>Sphingomonadaceae</taxon>
        <taxon>Sphingomonas</taxon>
    </lineage>
</organism>
<name>A0AAW3TQK9_9SPHN</name>
<dbReference type="AlphaFoldDB" id="A0AAW3TQK9"/>
<keyword evidence="2" id="KW-1185">Reference proteome</keyword>
<reference evidence="1 2" key="1">
    <citation type="submission" date="2020-08" db="EMBL/GenBank/DDBJ databases">
        <title>Genomic Encyclopedia of Type Strains, Phase IV (KMG-IV): sequencing the most valuable type-strain genomes for metagenomic binning, comparative biology and taxonomic classification.</title>
        <authorList>
            <person name="Goeker M."/>
        </authorList>
    </citation>
    <scope>NUCLEOTIDE SEQUENCE [LARGE SCALE GENOMIC DNA]</scope>
    <source>
        <strain evidence="1 2">DSM 15581</strain>
    </source>
</reference>
<evidence type="ECO:0000313" key="2">
    <source>
        <dbReference type="Proteomes" id="UP000528945"/>
    </source>
</evidence>
<gene>
    <name evidence="1" type="ORF">GGR47_001560</name>
</gene>
<evidence type="ECO:0000313" key="1">
    <source>
        <dbReference type="EMBL" id="MBB3875325.1"/>
    </source>
</evidence>